<dbReference type="Pfam" id="PF00248">
    <property type="entry name" value="Aldo_ket_red"/>
    <property type="match status" value="1"/>
</dbReference>
<evidence type="ECO:0000313" key="2">
    <source>
        <dbReference type="EMBL" id="KDN29907.1"/>
    </source>
</evidence>
<dbReference type="RefSeq" id="WP_032548859.1">
    <property type="nucleotide sequence ID" value="NZ_JFFR01000002.1"/>
</dbReference>
<dbReference type="InterPro" id="IPR050523">
    <property type="entry name" value="AKR_Detox_Biosynth"/>
</dbReference>
<accession>A0A066UVE5</accession>
<proteinExistence type="predicted"/>
<organism evidence="2 3">
    <name type="scientific">Vibrio fortis</name>
    <dbReference type="NCBI Taxonomy" id="212667"/>
    <lineage>
        <taxon>Bacteria</taxon>
        <taxon>Pseudomonadati</taxon>
        <taxon>Pseudomonadota</taxon>
        <taxon>Gammaproteobacteria</taxon>
        <taxon>Vibrionales</taxon>
        <taxon>Vibrionaceae</taxon>
        <taxon>Vibrio</taxon>
    </lineage>
</organism>
<reference evidence="2 3" key="1">
    <citation type="submission" date="2014-02" db="EMBL/GenBank/DDBJ databases">
        <title>Vibrio fortis Dalian14 Genome Sequencing.</title>
        <authorList>
            <person name="Wang Y."/>
            <person name="Song L."/>
            <person name="Liu G."/>
            <person name="Ding J."/>
        </authorList>
    </citation>
    <scope>NUCLEOTIDE SEQUENCE [LARGE SCALE GENOMIC DNA]</scope>
    <source>
        <strain evidence="2 3">Dalian14</strain>
    </source>
</reference>
<evidence type="ECO:0000259" key="1">
    <source>
        <dbReference type="Pfam" id="PF00248"/>
    </source>
</evidence>
<name>A0A066UVE5_9VIBR</name>
<dbReference type="InterPro" id="IPR036812">
    <property type="entry name" value="NAD(P)_OxRdtase_dom_sf"/>
</dbReference>
<dbReference type="STRING" id="212667.VFDL14_03970"/>
<dbReference type="PANTHER" id="PTHR43364:SF1">
    <property type="entry name" value="OXIDOREDUCTASE YDHF"/>
    <property type="match status" value="1"/>
</dbReference>
<comment type="caution">
    <text evidence="2">The sequence shown here is derived from an EMBL/GenBank/DDBJ whole genome shotgun (WGS) entry which is preliminary data.</text>
</comment>
<gene>
    <name evidence="2" type="ORF">VFDL14_03970</name>
</gene>
<dbReference type="Proteomes" id="UP000027219">
    <property type="component" value="Unassembled WGS sequence"/>
</dbReference>
<dbReference type="AlphaFoldDB" id="A0A066UVE5"/>
<keyword evidence="3" id="KW-1185">Reference proteome</keyword>
<dbReference type="CDD" id="cd19092">
    <property type="entry name" value="AKR_BsYcsN_EcYdhF-like"/>
    <property type="match status" value="1"/>
</dbReference>
<evidence type="ECO:0000313" key="3">
    <source>
        <dbReference type="Proteomes" id="UP000027219"/>
    </source>
</evidence>
<protein>
    <submittedName>
        <fullName evidence="2">Aldo/keto reductase</fullName>
    </submittedName>
</protein>
<dbReference type="EMBL" id="JFFR01000002">
    <property type="protein sequence ID" value="KDN29907.1"/>
    <property type="molecule type" value="Genomic_DNA"/>
</dbReference>
<dbReference type="PANTHER" id="PTHR43364">
    <property type="entry name" value="NADH-SPECIFIC METHYLGLYOXAL REDUCTASE-RELATED"/>
    <property type="match status" value="1"/>
</dbReference>
<dbReference type="Gene3D" id="3.20.20.100">
    <property type="entry name" value="NADP-dependent oxidoreductase domain"/>
    <property type="match status" value="1"/>
</dbReference>
<dbReference type="InterPro" id="IPR023210">
    <property type="entry name" value="NADP_OxRdtase_dom"/>
</dbReference>
<dbReference type="OrthoDB" id="9768793at2"/>
<dbReference type="SUPFAM" id="SSF51430">
    <property type="entry name" value="NAD(P)-linked oxidoreductase"/>
    <property type="match status" value="1"/>
</dbReference>
<sequence>MKNVLPLSKHLTNVSEIAYGCMGLGGGWNDNPVSQDDVYQTQAIIETAMASGINLFDHADIYTFSKAEQAFGQVLKSQTELRDQMFLQSKCGIRFQGEGNVGRYDFSAQWVQSSVEGILERLNTEKLDVLLLHRPDPLMELDELARTLQDLHSAGKVEHFGVSNMNGHQIEYLQSALDQPLVVNQMEMSLAKLDWLNDVVLVNSQGLNESDWATGTLEYCRTNGVQLQAWGCLAQGRFSEQGLNSEDDNVRATSKYVQQLSEKYGVTSEAIVLAFLLRHPAGIQPVIGTTNLDRIRASVAASMVNLTREEWYNLFVYSRGQALP</sequence>
<dbReference type="GO" id="GO:0005829">
    <property type="term" value="C:cytosol"/>
    <property type="evidence" value="ECO:0007669"/>
    <property type="project" value="TreeGrafter"/>
</dbReference>
<feature type="domain" description="NADP-dependent oxidoreductase" evidence="1">
    <location>
        <begin position="16"/>
        <end position="311"/>
    </location>
</feature>